<organism evidence="2 3">
    <name type="scientific">Ralstonia pickettii</name>
    <name type="common">Burkholderia pickettii</name>
    <dbReference type="NCBI Taxonomy" id="329"/>
    <lineage>
        <taxon>Bacteria</taxon>
        <taxon>Pseudomonadati</taxon>
        <taxon>Pseudomonadota</taxon>
        <taxon>Betaproteobacteria</taxon>
        <taxon>Burkholderiales</taxon>
        <taxon>Burkholderiaceae</taxon>
        <taxon>Ralstonia</taxon>
    </lineage>
</organism>
<dbReference type="InterPro" id="IPR029062">
    <property type="entry name" value="Class_I_gatase-like"/>
</dbReference>
<dbReference type="InterPro" id="IPR002509">
    <property type="entry name" value="NODB_dom"/>
</dbReference>
<dbReference type="Gene3D" id="3.40.50.880">
    <property type="match status" value="1"/>
</dbReference>
<evidence type="ECO:0000313" key="3">
    <source>
        <dbReference type="Proteomes" id="UP000234456"/>
    </source>
</evidence>
<dbReference type="Pfam" id="PF01522">
    <property type="entry name" value="Polysacc_deac_1"/>
    <property type="match status" value="1"/>
</dbReference>
<comment type="caution">
    <text evidence="2">The sequence shown here is derived from an EMBL/GenBank/DDBJ whole genome shotgun (WGS) entry which is preliminary data.</text>
</comment>
<dbReference type="AlphaFoldDB" id="A0A2N4TQC2"/>
<dbReference type="Proteomes" id="UP000234456">
    <property type="component" value="Unassembled WGS sequence"/>
</dbReference>
<dbReference type="GO" id="GO:0016810">
    <property type="term" value="F:hydrolase activity, acting on carbon-nitrogen (but not peptide) bonds"/>
    <property type="evidence" value="ECO:0007669"/>
    <property type="project" value="InterPro"/>
</dbReference>
<dbReference type="EMBL" id="PKQE01000003">
    <property type="protein sequence ID" value="PLC41901.1"/>
    <property type="molecule type" value="Genomic_DNA"/>
</dbReference>
<proteinExistence type="predicted"/>
<dbReference type="OrthoDB" id="1717819at2"/>
<dbReference type="Gene3D" id="3.20.20.370">
    <property type="entry name" value="Glycoside hydrolase/deacetylase"/>
    <property type="match status" value="1"/>
</dbReference>
<dbReference type="PROSITE" id="PS51257">
    <property type="entry name" value="PROKAR_LIPOPROTEIN"/>
    <property type="match status" value="1"/>
</dbReference>
<gene>
    <name evidence="2" type="ORF">C0Q88_14935</name>
</gene>
<reference evidence="2 3" key="1">
    <citation type="submission" date="2017-12" db="EMBL/GenBank/DDBJ databases">
        <title>Draft genome sequence of Ralstonia pickettii 52.</title>
        <authorList>
            <person name="Zheng B."/>
        </authorList>
    </citation>
    <scope>NUCLEOTIDE SEQUENCE [LARGE SCALE GENOMIC DNA]</scope>
    <source>
        <strain evidence="2 3">52</strain>
    </source>
</reference>
<accession>A0A2N4TQC2</accession>
<evidence type="ECO:0000259" key="1">
    <source>
        <dbReference type="Pfam" id="PF01522"/>
    </source>
</evidence>
<feature type="domain" description="NodB homology" evidence="1">
    <location>
        <begin position="345"/>
        <end position="415"/>
    </location>
</feature>
<dbReference type="GO" id="GO:0005975">
    <property type="term" value="P:carbohydrate metabolic process"/>
    <property type="evidence" value="ECO:0007669"/>
    <property type="project" value="InterPro"/>
</dbReference>
<evidence type="ECO:0000313" key="2">
    <source>
        <dbReference type="EMBL" id="PLC41901.1"/>
    </source>
</evidence>
<dbReference type="CDD" id="cd10926">
    <property type="entry name" value="CE4_u2"/>
    <property type="match status" value="1"/>
</dbReference>
<dbReference type="SUPFAM" id="SSF88713">
    <property type="entry name" value="Glycoside hydrolase/deacetylase"/>
    <property type="match status" value="1"/>
</dbReference>
<dbReference type="InterPro" id="IPR011330">
    <property type="entry name" value="Glyco_hydro/deAcase_b/a-brl"/>
</dbReference>
<sequence length="616" mass="68095">MSTPSKRIDWRKHLTSLLILIAFAACALLLARNLSAGPGRPQTDDIVLVVPDNLGQDNRIYVQAWEDAALEEGVRLRTMSASDFVRHGLNGERLFAGVILPDTVHRSMTTALVNQISQFVQDGGALMQVYDAGILNEKGFYEDGASRLSTLAGVQYGFYSTLGEKMASQATVYGQPDAMVDLHIPPGRWIVSNGRAVLSGYGQDMLQYPTLRTHGDYAGKVLLRSEDSSIIAGERTVGKGHVLFVNLPLTYLKLRTDGVLMHGFLSYFAGHVLEQPRLSPAPQGVGGLVLNWHCDARICIDATDKLIEDGVFKRGPFSFHITAGPDQRQFGDGLGVNLAHNPAFAEVVHGLMKQGHEVGSHGGWIHDWFGLNVTEDNQATMETYLQKNADAIEALTGKPQTEYSAPTGNQPEWATRWLDEHNVKGYYFTGNIGQGPTRTYRNGRRDAHIWSFPVQTYGQYATIEEADMAHIPEAEIAAWLTSLVKFTTDSGEIRLIYFHPPGAVRYLHAIDALMEAADAQEARKRFRWHTITQMADFAERREKTVWQTTSERGDVRVTAENPDTLNELTWLFAADRYAEPRVEAGQASVVREGNNWRVVAGAGSKLTIAAKLKTGT</sequence>
<dbReference type="RefSeq" id="WP_102066272.1">
    <property type="nucleotide sequence ID" value="NZ_PKQE01000003.1"/>
</dbReference>
<protein>
    <recommendedName>
        <fullName evidence="1">NodB homology domain-containing protein</fullName>
    </recommendedName>
</protein>
<name>A0A2N4TQC2_RALPI</name>